<comment type="cofactor">
    <cofactor evidence="4">
        <name>Mg(2+)</name>
        <dbReference type="ChEBI" id="CHEBI:18420"/>
    </cofactor>
</comment>
<comment type="caution">
    <text evidence="5">The sequence shown here is derived from an EMBL/GenBank/DDBJ whole genome shotgun (WGS) entry which is preliminary data.</text>
</comment>
<dbReference type="GO" id="GO:0004805">
    <property type="term" value="F:trehalose-phosphatase activity"/>
    <property type="evidence" value="ECO:0007669"/>
    <property type="project" value="UniProtKB-EC"/>
</dbReference>
<dbReference type="CDD" id="cd01627">
    <property type="entry name" value="HAD_TPP"/>
    <property type="match status" value="1"/>
</dbReference>
<dbReference type="RefSeq" id="WP_251590052.1">
    <property type="nucleotide sequence ID" value="NZ_JAMLJI010000001.1"/>
</dbReference>
<evidence type="ECO:0000313" key="6">
    <source>
        <dbReference type="Proteomes" id="UP001269375"/>
    </source>
</evidence>
<dbReference type="PANTHER" id="PTHR43768">
    <property type="entry name" value="TREHALOSE 6-PHOSPHATE PHOSPHATASE"/>
    <property type="match status" value="1"/>
</dbReference>
<dbReference type="InterPro" id="IPR044651">
    <property type="entry name" value="OTSB-like"/>
</dbReference>
<dbReference type="Gene3D" id="3.30.70.1020">
    <property type="entry name" value="Trehalose-6-phosphate phosphatase related protein, domain 2"/>
    <property type="match status" value="1"/>
</dbReference>
<name>A0ABU1GYI4_9GAMM</name>
<dbReference type="SUPFAM" id="SSF56784">
    <property type="entry name" value="HAD-like"/>
    <property type="match status" value="1"/>
</dbReference>
<dbReference type="InterPro" id="IPR006379">
    <property type="entry name" value="HAD-SF_hydro_IIB"/>
</dbReference>
<dbReference type="NCBIfam" id="TIGR01484">
    <property type="entry name" value="HAD-SF-IIB"/>
    <property type="match status" value="1"/>
</dbReference>
<evidence type="ECO:0000313" key="5">
    <source>
        <dbReference type="EMBL" id="MDR5896631.1"/>
    </source>
</evidence>
<accession>A0ABU1GYI4</accession>
<comment type="similarity">
    <text evidence="2 4">Belongs to the trehalose phosphatase family.</text>
</comment>
<keyword evidence="4" id="KW-0460">Magnesium</keyword>
<organism evidence="5 6">
    <name type="scientific">Larsenimonas suaedae</name>
    <dbReference type="NCBI Taxonomy" id="1851019"/>
    <lineage>
        <taxon>Bacteria</taxon>
        <taxon>Pseudomonadati</taxon>
        <taxon>Pseudomonadota</taxon>
        <taxon>Gammaproteobacteria</taxon>
        <taxon>Oceanospirillales</taxon>
        <taxon>Halomonadaceae</taxon>
        <taxon>Larsenimonas</taxon>
    </lineage>
</organism>
<comment type="pathway">
    <text evidence="1 4">Glycan biosynthesis; trehalose biosynthesis.</text>
</comment>
<dbReference type="EC" id="3.1.3.12" evidence="4"/>
<comment type="catalytic activity">
    <reaction evidence="4">
        <text>alpha,alpha-trehalose 6-phosphate + H2O = alpha,alpha-trehalose + phosphate</text>
        <dbReference type="Rhea" id="RHEA:23420"/>
        <dbReference type="ChEBI" id="CHEBI:15377"/>
        <dbReference type="ChEBI" id="CHEBI:16551"/>
        <dbReference type="ChEBI" id="CHEBI:43474"/>
        <dbReference type="ChEBI" id="CHEBI:58429"/>
        <dbReference type="EC" id="3.1.3.12"/>
    </reaction>
</comment>
<dbReference type="PANTHER" id="PTHR43768:SF3">
    <property type="entry name" value="TREHALOSE 6-PHOSPHATE PHOSPHATASE"/>
    <property type="match status" value="1"/>
</dbReference>
<dbReference type="Gene3D" id="3.40.50.1000">
    <property type="entry name" value="HAD superfamily/HAD-like"/>
    <property type="match status" value="1"/>
</dbReference>
<evidence type="ECO:0000256" key="4">
    <source>
        <dbReference type="RuleBase" id="RU361117"/>
    </source>
</evidence>
<dbReference type="InterPro" id="IPR023214">
    <property type="entry name" value="HAD_sf"/>
</dbReference>
<sequence>MDASSLPAPPCLNLEEQAWALFLDLDGTLAPLQDHPDDVVLSEELLDVLTQLSARLNGAVAIVSGRAIANLDGLISPVKLALAGQHGAERRTVDGTYHAAEQNALMTDIKHALQTFVSAHEGLGLEDKGASLALHYRNAPHHEDALRAHIRKLLEDCEGVVSAHDGKCVIELRTGTAHKGHAIKAFMQEPPFADRTPIFLGDDVTDEDGFNTVNHVNGLSIKVGTGDTTARYRLEGPETVIEWLMTSLNSHR</sequence>
<proteinExistence type="inferred from homology"/>
<dbReference type="Pfam" id="PF02358">
    <property type="entry name" value="Trehalose_PPase"/>
    <property type="match status" value="1"/>
</dbReference>
<gene>
    <name evidence="5" type="primary">otsB</name>
    <name evidence="5" type="ORF">QC825_11145</name>
</gene>
<dbReference type="InterPro" id="IPR036412">
    <property type="entry name" value="HAD-like_sf"/>
</dbReference>
<evidence type="ECO:0000256" key="1">
    <source>
        <dbReference type="ARBA" id="ARBA00005199"/>
    </source>
</evidence>
<keyword evidence="6" id="KW-1185">Reference proteome</keyword>
<evidence type="ECO:0000256" key="2">
    <source>
        <dbReference type="ARBA" id="ARBA00008770"/>
    </source>
</evidence>
<evidence type="ECO:0000256" key="3">
    <source>
        <dbReference type="ARBA" id="ARBA00022801"/>
    </source>
</evidence>
<protein>
    <recommendedName>
        <fullName evidence="4">Trehalose 6-phosphate phosphatase</fullName>
        <ecNumber evidence="4">3.1.3.12</ecNumber>
    </recommendedName>
</protein>
<dbReference type="InterPro" id="IPR003337">
    <property type="entry name" value="Trehalose_PPase"/>
</dbReference>
<dbReference type="NCBIfam" id="TIGR00685">
    <property type="entry name" value="T6PP"/>
    <property type="match status" value="1"/>
</dbReference>
<dbReference type="EMBL" id="JARWAO010000006">
    <property type="protein sequence ID" value="MDR5896631.1"/>
    <property type="molecule type" value="Genomic_DNA"/>
</dbReference>
<keyword evidence="3 4" id="KW-0378">Hydrolase</keyword>
<dbReference type="Proteomes" id="UP001269375">
    <property type="component" value="Unassembled WGS sequence"/>
</dbReference>
<keyword evidence="4" id="KW-0479">Metal-binding</keyword>
<reference evidence="5 6" key="1">
    <citation type="submission" date="2023-04" db="EMBL/GenBank/DDBJ databases">
        <title>A long-awaited taxogenomic arrangement of the family Halomonadaceae.</title>
        <authorList>
            <person name="De La Haba R."/>
            <person name="Chuvochina M."/>
            <person name="Wittouck S."/>
            <person name="Arahal D.R."/>
            <person name="Sanchez-Porro C."/>
            <person name="Hugenholtz P."/>
            <person name="Ventosa A."/>
        </authorList>
    </citation>
    <scope>NUCLEOTIDE SEQUENCE [LARGE SCALE GENOMIC DNA]</scope>
    <source>
        <strain evidence="5 6">DSM 22428</strain>
    </source>
</reference>
<comment type="function">
    <text evidence="4">Removes the phosphate from trehalose 6-phosphate to produce free trehalose.</text>
</comment>